<evidence type="ECO:0000313" key="1">
    <source>
        <dbReference type="EMBL" id="KAI6660749.1"/>
    </source>
</evidence>
<gene>
    <name evidence="1" type="ORF">LOD99_10256</name>
</gene>
<protein>
    <submittedName>
        <fullName evidence="1">Uncharacterized protein</fullName>
    </submittedName>
</protein>
<proteinExistence type="predicted"/>
<sequence>MLLHLEKVPLSTEIQDCHQSYDEDLNVSSEDDELYGFLQTPLFSPTTSDPTYCTYPLDSPLTSPTTQRTFSLPQPYIHSTPSSQYPDTNIETENYKVLNQSVTTFSTGQTSDTCTPIK</sequence>
<dbReference type="Proteomes" id="UP001165289">
    <property type="component" value="Unassembled WGS sequence"/>
</dbReference>
<evidence type="ECO:0000313" key="2">
    <source>
        <dbReference type="Proteomes" id="UP001165289"/>
    </source>
</evidence>
<organism evidence="1 2">
    <name type="scientific">Oopsacas minuta</name>
    <dbReference type="NCBI Taxonomy" id="111878"/>
    <lineage>
        <taxon>Eukaryota</taxon>
        <taxon>Metazoa</taxon>
        <taxon>Porifera</taxon>
        <taxon>Hexactinellida</taxon>
        <taxon>Hexasterophora</taxon>
        <taxon>Lyssacinosida</taxon>
        <taxon>Leucopsacidae</taxon>
        <taxon>Oopsacas</taxon>
    </lineage>
</organism>
<name>A0AAV7KHZ0_9METZ</name>
<dbReference type="EMBL" id="JAKMXF010000025">
    <property type="protein sequence ID" value="KAI6660749.1"/>
    <property type="molecule type" value="Genomic_DNA"/>
</dbReference>
<accession>A0AAV7KHZ0</accession>
<dbReference type="AlphaFoldDB" id="A0AAV7KHZ0"/>
<keyword evidence="2" id="KW-1185">Reference proteome</keyword>
<reference evidence="1 2" key="1">
    <citation type="journal article" date="2023" name="BMC Biol.">
        <title>The compact genome of the sponge Oopsacas minuta (Hexactinellida) is lacking key metazoan core genes.</title>
        <authorList>
            <person name="Santini S."/>
            <person name="Schenkelaars Q."/>
            <person name="Jourda C."/>
            <person name="Duchesne M."/>
            <person name="Belahbib H."/>
            <person name="Rocher C."/>
            <person name="Selva M."/>
            <person name="Riesgo A."/>
            <person name="Vervoort M."/>
            <person name="Leys S.P."/>
            <person name="Kodjabachian L."/>
            <person name="Le Bivic A."/>
            <person name="Borchiellini C."/>
            <person name="Claverie J.M."/>
            <person name="Renard E."/>
        </authorList>
    </citation>
    <scope>NUCLEOTIDE SEQUENCE [LARGE SCALE GENOMIC DNA]</scope>
    <source>
        <strain evidence="1">SPO-2</strain>
    </source>
</reference>
<comment type="caution">
    <text evidence="1">The sequence shown here is derived from an EMBL/GenBank/DDBJ whole genome shotgun (WGS) entry which is preliminary data.</text>
</comment>